<evidence type="ECO:0008006" key="4">
    <source>
        <dbReference type="Google" id="ProtNLM"/>
    </source>
</evidence>
<keyword evidence="1" id="KW-0732">Signal</keyword>
<proteinExistence type="predicted"/>
<feature type="chain" id="PRO_5003604547" description="Lipoprotein" evidence="1">
    <location>
        <begin position="27"/>
        <end position="220"/>
    </location>
</feature>
<dbReference type="HOGENOM" id="CLU_098620_3_0_14"/>
<evidence type="ECO:0000256" key="1">
    <source>
        <dbReference type="SAM" id="SignalP"/>
    </source>
</evidence>
<evidence type="ECO:0000313" key="2">
    <source>
        <dbReference type="EMBL" id="AEW45141.2"/>
    </source>
</evidence>
<feature type="signal peptide" evidence="1">
    <location>
        <begin position="1"/>
        <end position="26"/>
    </location>
</feature>
<dbReference type="AlphaFoldDB" id="H6N669"/>
<gene>
    <name evidence="2" type="ordered locus">MHC_01375</name>
</gene>
<keyword evidence="3" id="KW-1185">Reference proteome</keyword>
<evidence type="ECO:0000313" key="3">
    <source>
        <dbReference type="Proteomes" id="UP000009135"/>
    </source>
</evidence>
<organism evidence="2 3">
    <name type="scientific">Mycoplasma haemocanis (strain Illinois)</name>
    <dbReference type="NCBI Taxonomy" id="1111676"/>
    <lineage>
        <taxon>Bacteria</taxon>
        <taxon>Bacillati</taxon>
        <taxon>Mycoplasmatota</taxon>
        <taxon>Mollicutes</taxon>
        <taxon>Mycoplasmataceae</taxon>
        <taxon>Mycoplasma</taxon>
    </lineage>
</organism>
<name>H6N669_MYCHN</name>
<dbReference type="EMBL" id="CP003199">
    <property type="protein sequence ID" value="AEW45141.2"/>
    <property type="molecule type" value="Genomic_DNA"/>
</dbReference>
<protein>
    <recommendedName>
        <fullName evidence="4">Lipoprotein</fullName>
    </recommendedName>
</protein>
<dbReference type="KEGG" id="mhe:MHC_01375"/>
<accession>H6N669</accession>
<reference evidence="2 3" key="1">
    <citation type="journal article" date="2012" name="J. Bacteriol.">
        <title>Complete genome sequence of Mycoplasma haemocanis strain Illinois.</title>
        <authorList>
            <person name="do Nascimento N.C."/>
            <person name="Guimaraes A.M."/>
            <person name="Santos A.P."/>
            <person name="Sanmiguel P.J."/>
            <person name="Messick J.B."/>
        </authorList>
    </citation>
    <scope>NUCLEOTIDE SEQUENCE [LARGE SCALE GENOMIC DNA]</scope>
    <source>
        <strain evidence="2 3">Illinois</strain>
    </source>
</reference>
<dbReference type="Proteomes" id="UP000009135">
    <property type="component" value="Chromosome"/>
</dbReference>
<sequence length="220" mass="24868">MHLWLMTNLAKFALCGGAVGSCSVVAAGYHFLNTHQEIPTVKKTVGDYLRDEKFSLLSYKDGNSSEWSKVLSKYKSSGEDSKFSDLNLDSGEDNSNIFKLKEKCKAIVEGEFEKGIHDKAKKWCVIPQSIKERMASLSDVALDYSNEKSKNTSMDAWKEKIKTYKGNEGLSSNSTWSSVHDEDTKIEAIKKDCKSFLEGESRSYDSDFEEKYRKAITWCT</sequence>
<dbReference type="STRING" id="1111676.MHC_01375"/>